<organism evidence="3 4">
    <name type="scientific">Aquimarina amphilecti</name>
    <dbReference type="NCBI Taxonomy" id="1038014"/>
    <lineage>
        <taxon>Bacteria</taxon>
        <taxon>Pseudomonadati</taxon>
        <taxon>Bacteroidota</taxon>
        <taxon>Flavobacteriia</taxon>
        <taxon>Flavobacteriales</taxon>
        <taxon>Flavobacteriaceae</taxon>
        <taxon>Aquimarina</taxon>
    </lineage>
</organism>
<evidence type="ECO:0000313" key="4">
    <source>
        <dbReference type="Proteomes" id="UP000198521"/>
    </source>
</evidence>
<evidence type="ECO:0000259" key="2">
    <source>
        <dbReference type="Pfam" id="PF13239"/>
    </source>
</evidence>
<dbReference type="Proteomes" id="UP000198521">
    <property type="component" value="Unassembled WGS sequence"/>
</dbReference>
<reference evidence="3 4" key="1">
    <citation type="submission" date="2016-10" db="EMBL/GenBank/DDBJ databases">
        <authorList>
            <person name="de Groot N.N."/>
        </authorList>
    </citation>
    <scope>NUCLEOTIDE SEQUENCE [LARGE SCALE GENOMIC DNA]</scope>
    <source>
        <strain evidence="3 4">DSM 25232</strain>
    </source>
</reference>
<sequence length="110" mass="13106">MENSELQKKYRNAKKRVQEEQSFYTHLSIYIVINIAIIIVILQLKDYFYDGYLIPNLISSPLLWGIFLLGHGLWTFRKKNGLGQLFKKSIFSKKWEEKKIKELINNNKNL</sequence>
<feature type="domain" description="2TM" evidence="2">
    <location>
        <begin position="12"/>
        <end position="104"/>
    </location>
</feature>
<protein>
    <submittedName>
        <fullName evidence="3">2TM domain-containing protein</fullName>
    </submittedName>
</protein>
<dbReference type="OrthoDB" id="8965954at2"/>
<evidence type="ECO:0000256" key="1">
    <source>
        <dbReference type="SAM" id="Phobius"/>
    </source>
</evidence>
<dbReference type="AlphaFoldDB" id="A0A1H7PZX4"/>
<name>A0A1H7PZX4_AQUAM</name>
<proteinExistence type="predicted"/>
<dbReference type="EMBL" id="FOAB01000004">
    <property type="protein sequence ID" value="SEL41018.1"/>
    <property type="molecule type" value="Genomic_DNA"/>
</dbReference>
<dbReference type="RefSeq" id="WP_091408567.1">
    <property type="nucleotide sequence ID" value="NZ_FOAB01000004.1"/>
</dbReference>
<feature type="transmembrane region" description="Helical" evidence="1">
    <location>
        <begin position="21"/>
        <end position="42"/>
    </location>
</feature>
<keyword evidence="1" id="KW-1133">Transmembrane helix</keyword>
<gene>
    <name evidence="3" type="ORF">SAMN04487910_2371</name>
</gene>
<keyword evidence="1" id="KW-0812">Transmembrane</keyword>
<keyword evidence="1" id="KW-0472">Membrane</keyword>
<dbReference type="InterPro" id="IPR025698">
    <property type="entry name" value="2TM_dom"/>
</dbReference>
<feature type="transmembrane region" description="Helical" evidence="1">
    <location>
        <begin position="54"/>
        <end position="76"/>
    </location>
</feature>
<keyword evidence="4" id="KW-1185">Reference proteome</keyword>
<dbReference type="Pfam" id="PF13239">
    <property type="entry name" value="2TM"/>
    <property type="match status" value="1"/>
</dbReference>
<dbReference type="STRING" id="1038014.SAMN04487910_2371"/>
<accession>A0A1H7PZX4</accession>
<evidence type="ECO:0000313" key="3">
    <source>
        <dbReference type="EMBL" id="SEL41018.1"/>
    </source>
</evidence>